<dbReference type="Pfam" id="PF04229">
    <property type="entry name" value="GrpB"/>
    <property type="match status" value="1"/>
</dbReference>
<reference evidence="1" key="1">
    <citation type="journal article" date="2015" name="ISME J.">
        <title>Aquifer environment selects for microbial species cohorts in sediment and groundwater.</title>
        <authorList>
            <person name="Hug L.A."/>
            <person name="Thomas B.C."/>
            <person name="Brown C.T."/>
            <person name="Frischkorn K.R."/>
            <person name="Williams K.H."/>
            <person name="Tringe S.G."/>
            <person name="Banfield J.F."/>
        </authorList>
    </citation>
    <scope>NUCLEOTIDE SEQUENCE</scope>
</reference>
<dbReference type="AlphaFoldDB" id="A0A0H4T3H6"/>
<evidence type="ECO:0000313" key="1">
    <source>
        <dbReference type="EMBL" id="AKQ02241.1"/>
    </source>
</evidence>
<name>A0A0H4T3H6_9BACT</name>
<dbReference type="PANTHER" id="PTHR34822:SF1">
    <property type="entry name" value="GRPB FAMILY PROTEIN"/>
    <property type="match status" value="1"/>
</dbReference>
<proteinExistence type="predicted"/>
<dbReference type="SUPFAM" id="SSF81301">
    <property type="entry name" value="Nucleotidyltransferase"/>
    <property type="match status" value="1"/>
</dbReference>
<dbReference type="PANTHER" id="PTHR34822">
    <property type="entry name" value="GRPB DOMAIN PROTEIN (AFU_ORTHOLOGUE AFUA_1G01530)"/>
    <property type="match status" value="1"/>
</dbReference>
<dbReference type="InterPro" id="IPR043519">
    <property type="entry name" value="NT_sf"/>
</dbReference>
<protein>
    <submittedName>
        <fullName evidence="1">Glutamate-rich protein grpb</fullName>
    </submittedName>
</protein>
<organism evidence="1">
    <name type="scientific">uncultured Microgenomates bacterium Rifle_16ft_4_minimus_37633</name>
    <dbReference type="NCBI Taxonomy" id="1665114"/>
    <lineage>
        <taxon>Bacteria</taxon>
        <taxon>Candidatus Microgenomatota</taxon>
        <taxon>environmental samples</taxon>
    </lineage>
</organism>
<sequence length="169" mass="19680">MKYVFKKFDYNFPKIFLLEKERLSEALGESVVIEHIGSTAIPELGGKGIIDIALGAEIKEFQKISRILKKIGYEFKPNAGVRKRLFFLLEKSNKARKKQIYHIHLTNIKGKEWNRMIKFRDYLLTHPLAVKAYADIKKKAAEESNQDKDVYMKLKEPIIKEILIKALKT</sequence>
<dbReference type="InterPro" id="IPR007344">
    <property type="entry name" value="GrpB/CoaE"/>
</dbReference>
<dbReference type="EMBL" id="KT006999">
    <property type="protein sequence ID" value="AKQ02241.1"/>
    <property type="molecule type" value="Genomic_DNA"/>
</dbReference>
<dbReference type="Gene3D" id="3.30.460.10">
    <property type="entry name" value="Beta Polymerase, domain 2"/>
    <property type="match status" value="1"/>
</dbReference>
<accession>A0A0H4T3H6</accession>